<evidence type="ECO:0000256" key="5">
    <source>
        <dbReference type="ARBA" id="ARBA00022989"/>
    </source>
</evidence>
<dbReference type="Gene3D" id="1.20.1250.20">
    <property type="entry name" value="MFS general substrate transporter like domains"/>
    <property type="match status" value="1"/>
</dbReference>
<comment type="caution">
    <text evidence="9">The sequence shown here is derived from an EMBL/GenBank/DDBJ whole genome shotgun (WGS) entry which is preliminary data.</text>
</comment>
<dbReference type="PANTHER" id="PTHR23513">
    <property type="entry name" value="INTEGRAL MEMBRANE EFFLUX PROTEIN-RELATED"/>
    <property type="match status" value="1"/>
</dbReference>
<keyword evidence="2" id="KW-0813">Transport</keyword>
<dbReference type="Pfam" id="PF05977">
    <property type="entry name" value="MFS_3"/>
    <property type="match status" value="1"/>
</dbReference>
<feature type="transmembrane region" description="Helical" evidence="7">
    <location>
        <begin position="282"/>
        <end position="300"/>
    </location>
</feature>
<dbReference type="GO" id="GO:0022857">
    <property type="term" value="F:transmembrane transporter activity"/>
    <property type="evidence" value="ECO:0007669"/>
    <property type="project" value="InterPro"/>
</dbReference>
<dbReference type="PROSITE" id="PS50850">
    <property type="entry name" value="MFS"/>
    <property type="match status" value="1"/>
</dbReference>
<protein>
    <submittedName>
        <fullName evidence="9">MFS transporter</fullName>
    </submittedName>
</protein>
<gene>
    <name evidence="9" type="ORF">Nans01_43260</name>
</gene>
<feature type="domain" description="Major facilitator superfamily (MFS) profile" evidence="8">
    <location>
        <begin position="245"/>
        <end position="442"/>
    </location>
</feature>
<evidence type="ECO:0000256" key="7">
    <source>
        <dbReference type="SAM" id="Phobius"/>
    </source>
</evidence>
<keyword evidence="3" id="KW-1003">Cell membrane</keyword>
<dbReference type="InterPro" id="IPR020846">
    <property type="entry name" value="MFS_dom"/>
</dbReference>
<feature type="transmembrane region" description="Helical" evidence="7">
    <location>
        <begin position="312"/>
        <end position="331"/>
    </location>
</feature>
<evidence type="ECO:0000313" key="9">
    <source>
        <dbReference type="EMBL" id="GLU49975.1"/>
    </source>
</evidence>
<dbReference type="RefSeq" id="WP_285761515.1">
    <property type="nucleotide sequence ID" value="NZ_BSQG01000010.1"/>
</dbReference>
<dbReference type="InterPro" id="IPR010290">
    <property type="entry name" value="TM_effector"/>
</dbReference>
<organism evidence="9 10">
    <name type="scientific">Nocardiopsis ansamitocini</name>
    <dbReference type="NCBI Taxonomy" id="1670832"/>
    <lineage>
        <taxon>Bacteria</taxon>
        <taxon>Bacillati</taxon>
        <taxon>Actinomycetota</taxon>
        <taxon>Actinomycetes</taxon>
        <taxon>Streptosporangiales</taxon>
        <taxon>Nocardiopsidaceae</taxon>
        <taxon>Nocardiopsis</taxon>
    </lineage>
</organism>
<comment type="subcellular location">
    <subcellularLocation>
        <location evidence="1">Cell membrane</location>
        <topology evidence="1">Multi-pass membrane protein</topology>
    </subcellularLocation>
</comment>
<dbReference type="Proteomes" id="UP001165092">
    <property type="component" value="Unassembled WGS sequence"/>
</dbReference>
<accession>A0A9W6P9A1</accession>
<dbReference type="GO" id="GO:0005886">
    <property type="term" value="C:plasma membrane"/>
    <property type="evidence" value="ECO:0007669"/>
    <property type="project" value="UniProtKB-SubCell"/>
</dbReference>
<evidence type="ECO:0000256" key="2">
    <source>
        <dbReference type="ARBA" id="ARBA00022448"/>
    </source>
</evidence>
<name>A0A9W6P9A1_9ACTN</name>
<evidence type="ECO:0000259" key="8">
    <source>
        <dbReference type="PROSITE" id="PS50850"/>
    </source>
</evidence>
<keyword evidence="5 7" id="KW-1133">Transmembrane helix</keyword>
<feature type="transmembrane region" description="Helical" evidence="7">
    <location>
        <begin position="370"/>
        <end position="393"/>
    </location>
</feature>
<keyword evidence="10" id="KW-1185">Reference proteome</keyword>
<dbReference type="EMBL" id="BSQG01000010">
    <property type="protein sequence ID" value="GLU49975.1"/>
    <property type="molecule type" value="Genomic_DNA"/>
</dbReference>
<evidence type="ECO:0000256" key="3">
    <source>
        <dbReference type="ARBA" id="ARBA00022475"/>
    </source>
</evidence>
<dbReference type="PANTHER" id="PTHR23513:SF6">
    <property type="entry name" value="MAJOR FACILITATOR SUPERFAMILY ASSOCIATED DOMAIN-CONTAINING PROTEIN"/>
    <property type="match status" value="1"/>
</dbReference>
<evidence type="ECO:0000256" key="6">
    <source>
        <dbReference type="ARBA" id="ARBA00023136"/>
    </source>
</evidence>
<keyword evidence="6 7" id="KW-0472">Membrane</keyword>
<feature type="transmembrane region" description="Helical" evidence="7">
    <location>
        <begin position="248"/>
        <end position="270"/>
    </location>
</feature>
<feature type="transmembrane region" description="Helical" evidence="7">
    <location>
        <begin position="57"/>
        <end position="79"/>
    </location>
</feature>
<dbReference type="CDD" id="cd06173">
    <property type="entry name" value="MFS_MefA_like"/>
    <property type="match status" value="1"/>
</dbReference>
<dbReference type="SUPFAM" id="SSF103473">
    <property type="entry name" value="MFS general substrate transporter"/>
    <property type="match status" value="1"/>
</dbReference>
<evidence type="ECO:0000256" key="4">
    <source>
        <dbReference type="ARBA" id="ARBA00022692"/>
    </source>
</evidence>
<proteinExistence type="predicted"/>
<reference evidence="9" key="1">
    <citation type="submission" date="2023-02" db="EMBL/GenBank/DDBJ databases">
        <title>Nocardiopsis ansamitocini NBRC 112285.</title>
        <authorList>
            <person name="Ichikawa N."/>
            <person name="Sato H."/>
            <person name="Tonouchi N."/>
        </authorList>
    </citation>
    <scope>NUCLEOTIDE SEQUENCE</scope>
    <source>
        <strain evidence="9">NBRC 112285</strain>
    </source>
</reference>
<evidence type="ECO:0000313" key="10">
    <source>
        <dbReference type="Proteomes" id="UP001165092"/>
    </source>
</evidence>
<sequence>MPTGSASSPQHRPGTGPPRLSGAFHRFLAGSLSSNLADGVMMTALPMLAAALTGDPLAVAGLTAARYLPWLLFGLLAGVLVDRVDRVRAMIVANLLRSAAIIALAVITATGNGTIVLLYVVMFTAMSCEIVYDIAARAVLPSLARGAVDRANARLVGGREVVQEFLGAPLAGFLFVVAAALPLAVNAGAYVLGAFILLGLPLSARRPSPPSEVPARDRAGSAPGAIRSVFCDIGAGLRYVYGDPPLRGLVVFTSVVNLSAGALSAVFVLIVQNHFGVPENLFGVFLAVAAVGAIGGAALAERLTVRIGRFGTLVGGFLAQAAMCLVFAFAPNALVAALAWALIAGAGTVAAIVSMGIVQQIVPEHLMGRVVSAKQMLGLSFVPVGALVGGLLGRVDLRLPPLLGVLVFTVATLLALRCFRVVAARADAAEAAARRDVSGALD</sequence>
<keyword evidence="4 7" id="KW-0812">Transmembrane</keyword>
<dbReference type="AlphaFoldDB" id="A0A9W6P9A1"/>
<feature type="transmembrane region" description="Helical" evidence="7">
    <location>
        <begin position="337"/>
        <end position="358"/>
    </location>
</feature>
<dbReference type="InterPro" id="IPR036259">
    <property type="entry name" value="MFS_trans_sf"/>
</dbReference>
<feature type="transmembrane region" description="Helical" evidence="7">
    <location>
        <begin position="399"/>
        <end position="416"/>
    </location>
</feature>
<evidence type="ECO:0000256" key="1">
    <source>
        <dbReference type="ARBA" id="ARBA00004651"/>
    </source>
</evidence>